<keyword evidence="4" id="KW-1185">Reference proteome</keyword>
<dbReference type="Pfam" id="PF09955">
    <property type="entry name" value="DUF2189"/>
    <property type="match status" value="2"/>
</dbReference>
<dbReference type="EMBL" id="JAVFKN010000013">
    <property type="protein sequence ID" value="MDQ5769016.1"/>
    <property type="molecule type" value="Genomic_DNA"/>
</dbReference>
<evidence type="ECO:0000313" key="3">
    <source>
        <dbReference type="EMBL" id="WML88425.1"/>
    </source>
</evidence>
<keyword evidence="1" id="KW-1133">Transmembrane helix</keyword>
<feature type="transmembrane region" description="Helical" evidence="1">
    <location>
        <begin position="162"/>
        <end position="185"/>
    </location>
</feature>
<evidence type="ECO:0000313" key="4">
    <source>
        <dbReference type="Proteomes" id="UP001223336"/>
    </source>
</evidence>
<dbReference type="RefSeq" id="WP_308134951.1">
    <property type="nucleotide sequence ID" value="NZ_CP133197.1"/>
</dbReference>
<reference evidence="3 4" key="1">
    <citation type="submission" date="2023-08" db="EMBL/GenBank/DDBJ databases">
        <title>New molecular markers tilS and rpoB for phylogenetic and monitoring studies of the genus Thiothrix biodiversity.</title>
        <authorList>
            <person name="Ravin N.V."/>
            <person name="Smolyakov D."/>
            <person name="Markov N.D."/>
            <person name="Beletsky A.V."/>
            <person name="Mardanov A.V."/>
            <person name="Rudenko T.S."/>
            <person name="Grabovich M.Y."/>
        </authorList>
    </citation>
    <scope>NUCLEOTIDE SEQUENCE</scope>
    <source>
        <strain evidence="3">DNT52</strain>
        <strain evidence="2 4">H33</strain>
    </source>
</reference>
<feature type="transmembrane region" description="Helical" evidence="1">
    <location>
        <begin position="299"/>
        <end position="325"/>
    </location>
</feature>
<evidence type="ECO:0000313" key="2">
    <source>
        <dbReference type="EMBL" id="MDQ5769016.1"/>
    </source>
</evidence>
<gene>
    <name evidence="2" type="ORF">RCC75_10780</name>
    <name evidence="3" type="ORF">RCG00_08585</name>
</gene>
<dbReference type="InterPro" id="IPR018692">
    <property type="entry name" value="DUF2189"/>
</dbReference>
<dbReference type="EMBL" id="CP133217">
    <property type="protein sequence ID" value="WML88425.1"/>
    <property type="molecule type" value="Genomic_DNA"/>
</dbReference>
<name>A0AA51MQW5_9GAMM</name>
<accession>A0AA51MQW5</accession>
<sequence length="339" mass="35844">MTSLISDQAVTDEPIPAVRRLDSSAPLRWLSKGWNDLKVRPVASITYGLVFVIAGILMIGFGPANPLFALLLISSFMLIGPLAAVGLYDMSQRIEEGQTPSLLHALSNARVSTGKLIAFGLILGAVMLAWLVVTIGVINLFFGESPLVTGSLATLLNGRESLPFFAVFMLGGLIMGLLASAVAIVSIPLASNRMTDTVTAVVILLVVLVVWARLIAMLFGLVFDNTGLVSGGWETLVGDANFLPFIATFVVCGAALAVVAFGISVVTVPLLAHRQVGVMTAIVTSIRAVYKNPVVMMRWAATIAVVILVGMATFFIGLAVTLPLIGHASWHAYRETVGQ</sequence>
<keyword evidence="1" id="KW-0812">Transmembrane</keyword>
<feature type="transmembrane region" description="Helical" evidence="1">
    <location>
        <begin position="116"/>
        <end position="142"/>
    </location>
</feature>
<feature type="transmembrane region" description="Helical" evidence="1">
    <location>
        <begin position="42"/>
        <end position="61"/>
    </location>
</feature>
<feature type="transmembrane region" description="Helical" evidence="1">
    <location>
        <begin position="197"/>
        <end position="222"/>
    </location>
</feature>
<protein>
    <submittedName>
        <fullName evidence="3">DUF2189 domain-containing protein</fullName>
    </submittedName>
</protein>
<dbReference type="Proteomes" id="UP001223336">
    <property type="component" value="Unassembled WGS sequence"/>
</dbReference>
<dbReference type="Proteomes" id="UP001229862">
    <property type="component" value="Chromosome"/>
</dbReference>
<dbReference type="AlphaFoldDB" id="A0AA51MQW5"/>
<feature type="transmembrane region" description="Helical" evidence="1">
    <location>
        <begin position="67"/>
        <end position="88"/>
    </location>
</feature>
<proteinExistence type="predicted"/>
<organism evidence="3">
    <name type="scientific">Thiothrix subterranea</name>
    <dbReference type="NCBI Taxonomy" id="2735563"/>
    <lineage>
        <taxon>Bacteria</taxon>
        <taxon>Pseudomonadati</taxon>
        <taxon>Pseudomonadota</taxon>
        <taxon>Gammaproteobacteria</taxon>
        <taxon>Thiotrichales</taxon>
        <taxon>Thiotrichaceae</taxon>
        <taxon>Thiothrix</taxon>
    </lineage>
</organism>
<keyword evidence="1" id="KW-0472">Membrane</keyword>
<evidence type="ECO:0000256" key="1">
    <source>
        <dbReference type="SAM" id="Phobius"/>
    </source>
</evidence>
<feature type="transmembrane region" description="Helical" evidence="1">
    <location>
        <begin position="242"/>
        <end position="272"/>
    </location>
</feature>